<proteinExistence type="predicted"/>
<dbReference type="InterPro" id="IPR054242">
    <property type="entry name" value="DUF6969"/>
</dbReference>
<keyword evidence="3" id="KW-1185">Reference proteome</keyword>
<accession>A4SWZ5</accession>
<evidence type="ECO:0000313" key="3">
    <source>
        <dbReference type="Proteomes" id="UP000000231"/>
    </source>
</evidence>
<dbReference type="Pfam" id="PF22308">
    <property type="entry name" value="DUF6969"/>
    <property type="match status" value="1"/>
</dbReference>
<dbReference type="HOGENOM" id="CLU_076065_2_0_4"/>
<gene>
    <name evidence="2" type="ordered locus">Pnuc_0791</name>
</gene>
<reference evidence="2 3" key="1">
    <citation type="journal article" date="2012" name="Stand. Genomic Sci.">
        <title>Complete genome sequence of Polynucleobacter necessarius subsp. asymbioticus type strain (QLW-P1DMWA-1(T)).</title>
        <authorList>
            <person name="Meincke L."/>
            <person name="Copeland A."/>
            <person name="Lapidus A."/>
            <person name="Lucas S."/>
            <person name="Berry K.W."/>
            <person name="Del Rio T.G."/>
            <person name="Hammon N."/>
            <person name="Dalin E."/>
            <person name="Tice H."/>
            <person name="Pitluck S."/>
            <person name="Richardson P."/>
            <person name="Bruce D."/>
            <person name="Goodwin L."/>
            <person name="Han C."/>
            <person name="Tapia R."/>
            <person name="Detter J.C."/>
            <person name="Schmutz J."/>
            <person name="Brettin T."/>
            <person name="Larimer F."/>
            <person name="Land M."/>
            <person name="Hauser L."/>
            <person name="Kyrpides N.C."/>
            <person name="Ivanova N."/>
            <person name="Goker M."/>
            <person name="Woyke T."/>
            <person name="Wu Q.L."/>
            <person name="Pockl M."/>
            <person name="Hahn M.W."/>
            <person name="Klenk H.P."/>
        </authorList>
    </citation>
    <scope>NUCLEOTIDE SEQUENCE [LARGE SCALE GENOMIC DNA]</scope>
    <source>
        <strain evidence="3">DSM 18221 / CIP 109841 / QLW-P1DMWA-1</strain>
    </source>
</reference>
<sequence>MLVQSTLCMAAQEIVSVQTRYAKQGKSLCEAALYGSKQFVEWQHYPRNDLVDSDSGYEFYYHSHESEGMPNGEHGHFHLFKRSTNTPEKFHHLIGIALNQQGLPVRIFTTNQWVTGESMVDAKAVIKALRGFDVVTKGRAGPIARWVSAFTKLFYLEMKKLIHQRDERINQLKVKVGNLPSVLQSKKHHVITECKIDLLNRLSEHLLVVN</sequence>
<name>A4SWZ5_POLAQ</name>
<evidence type="ECO:0000313" key="2">
    <source>
        <dbReference type="EMBL" id="ABP34009.1"/>
    </source>
</evidence>
<dbReference type="Proteomes" id="UP000000231">
    <property type="component" value="Chromosome"/>
</dbReference>
<dbReference type="AlphaFoldDB" id="A4SWZ5"/>
<dbReference type="EMBL" id="CP000655">
    <property type="protein sequence ID" value="ABP34009.1"/>
    <property type="molecule type" value="Genomic_DNA"/>
</dbReference>
<dbReference type="eggNOG" id="ENOG502ZCN0">
    <property type="taxonomic scope" value="Bacteria"/>
</dbReference>
<evidence type="ECO:0000259" key="1">
    <source>
        <dbReference type="Pfam" id="PF22308"/>
    </source>
</evidence>
<protein>
    <recommendedName>
        <fullName evidence="1">DUF6969 domain-containing protein</fullName>
    </recommendedName>
</protein>
<feature type="domain" description="DUF6969" evidence="1">
    <location>
        <begin position="10"/>
        <end position="196"/>
    </location>
</feature>
<organism evidence="2 3">
    <name type="scientific">Polynucleobacter asymbioticus (strain DSM 18221 / CIP 109841 / QLW-P1DMWA-1)</name>
    <name type="common">Polynucleobacter necessarius subsp. asymbioticus</name>
    <dbReference type="NCBI Taxonomy" id="312153"/>
    <lineage>
        <taxon>Bacteria</taxon>
        <taxon>Pseudomonadati</taxon>
        <taxon>Pseudomonadota</taxon>
        <taxon>Betaproteobacteria</taxon>
        <taxon>Burkholderiales</taxon>
        <taxon>Burkholderiaceae</taxon>
        <taxon>Polynucleobacter</taxon>
    </lineage>
</organism>
<dbReference type="KEGG" id="pnu:Pnuc_0791"/>